<dbReference type="Proteomes" id="UP000554054">
    <property type="component" value="Unassembled WGS sequence"/>
</dbReference>
<keyword evidence="4" id="KW-1278">Translocase</keyword>
<keyword evidence="1" id="KW-0813">Transport</keyword>
<dbReference type="FunFam" id="3.40.50.300:FF:000134">
    <property type="entry name" value="Iron-enterobactin ABC transporter ATP-binding protein"/>
    <property type="match status" value="1"/>
</dbReference>
<name>A0A852VPA1_9MICO</name>
<sequence>MTDIVLTDIGCHRGGREVLSGVSLRVEPGRLLALVGPNGAGKSTLLALMCGDLPLSSGEVLIGGRPLRQWSASELARERAVLLQSNEVSFGFTGRQVVEMGRNPWSGRPEADEDEQAVDEAMTAADVHHLAHRPFSTLSGGERARVSLARVLAQRTATVLLDEPTAALDLRHQEEIMTLARRLTHEGKAVIVVLHDLSLAAAYADQIAVIANGTLGTVGSPTEVLTPQLVRCVYGVDAHLLTSPDGHLVVVPDREFVTTPPPLESS</sequence>
<evidence type="ECO:0000259" key="5">
    <source>
        <dbReference type="PROSITE" id="PS50893"/>
    </source>
</evidence>
<dbReference type="PROSITE" id="PS50893">
    <property type="entry name" value="ABC_TRANSPORTER_2"/>
    <property type="match status" value="1"/>
</dbReference>
<evidence type="ECO:0000256" key="1">
    <source>
        <dbReference type="ARBA" id="ARBA00022448"/>
    </source>
</evidence>
<dbReference type="PROSITE" id="PS00211">
    <property type="entry name" value="ABC_TRANSPORTER_1"/>
    <property type="match status" value="1"/>
</dbReference>
<keyword evidence="7" id="KW-1185">Reference proteome</keyword>
<comment type="caution">
    <text evidence="6">The sequence shown here is derived from an EMBL/GenBank/DDBJ whole genome shotgun (WGS) entry which is preliminary data.</text>
</comment>
<evidence type="ECO:0000256" key="2">
    <source>
        <dbReference type="ARBA" id="ARBA00022741"/>
    </source>
</evidence>
<accession>A0A852VPA1</accession>
<dbReference type="SMART" id="SM00382">
    <property type="entry name" value="AAA"/>
    <property type="match status" value="1"/>
</dbReference>
<gene>
    <name evidence="6" type="ORF">BJY20_000682</name>
</gene>
<evidence type="ECO:0000256" key="4">
    <source>
        <dbReference type="ARBA" id="ARBA00022967"/>
    </source>
</evidence>
<dbReference type="CDD" id="cd03214">
    <property type="entry name" value="ABC_Iron-Siderophores_B12_Hemin"/>
    <property type="match status" value="1"/>
</dbReference>
<dbReference type="EMBL" id="JACCAE010000001">
    <property type="protein sequence ID" value="NYF97290.1"/>
    <property type="molecule type" value="Genomic_DNA"/>
</dbReference>
<reference evidence="6 7" key="1">
    <citation type="submission" date="2020-07" db="EMBL/GenBank/DDBJ databases">
        <title>Sequencing the genomes of 1000 actinobacteria strains.</title>
        <authorList>
            <person name="Klenk H.-P."/>
        </authorList>
    </citation>
    <scope>NUCLEOTIDE SEQUENCE [LARGE SCALE GENOMIC DNA]</scope>
    <source>
        <strain evidence="6 7">DSM 26154</strain>
    </source>
</reference>
<proteinExistence type="predicted"/>
<evidence type="ECO:0000256" key="3">
    <source>
        <dbReference type="ARBA" id="ARBA00022840"/>
    </source>
</evidence>
<dbReference type="Pfam" id="PF00005">
    <property type="entry name" value="ABC_tran"/>
    <property type="match status" value="1"/>
</dbReference>
<protein>
    <submittedName>
        <fullName evidence="6">Iron complex transport system ATP-binding protein</fullName>
    </submittedName>
</protein>
<dbReference type="AlphaFoldDB" id="A0A852VPA1"/>
<dbReference type="InterPro" id="IPR027417">
    <property type="entry name" value="P-loop_NTPase"/>
</dbReference>
<dbReference type="RefSeq" id="WP_185990246.1">
    <property type="nucleotide sequence ID" value="NZ_JACCAE010000001.1"/>
</dbReference>
<dbReference type="GO" id="GO:0016887">
    <property type="term" value="F:ATP hydrolysis activity"/>
    <property type="evidence" value="ECO:0007669"/>
    <property type="project" value="InterPro"/>
</dbReference>
<dbReference type="Gene3D" id="3.40.50.300">
    <property type="entry name" value="P-loop containing nucleotide triphosphate hydrolases"/>
    <property type="match status" value="1"/>
</dbReference>
<dbReference type="InterPro" id="IPR017871">
    <property type="entry name" value="ABC_transporter-like_CS"/>
</dbReference>
<organism evidence="6 7">
    <name type="scientific">Janibacter cremeus</name>
    <dbReference type="NCBI Taxonomy" id="1285192"/>
    <lineage>
        <taxon>Bacteria</taxon>
        <taxon>Bacillati</taxon>
        <taxon>Actinomycetota</taxon>
        <taxon>Actinomycetes</taxon>
        <taxon>Micrococcales</taxon>
        <taxon>Intrasporangiaceae</taxon>
        <taxon>Janibacter</taxon>
    </lineage>
</organism>
<keyword evidence="2" id="KW-0547">Nucleotide-binding</keyword>
<dbReference type="InterPro" id="IPR003593">
    <property type="entry name" value="AAA+_ATPase"/>
</dbReference>
<dbReference type="GO" id="GO:0005524">
    <property type="term" value="F:ATP binding"/>
    <property type="evidence" value="ECO:0007669"/>
    <property type="project" value="UniProtKB-KW"/>
</dbReference>
<evidence type="ECO:0000313" key="6">
    <source>
        <dbReference type="EMBL" id="NYF97290.1"/>
    </source>
</evidence>
<dbReference type="PANTHER" id="PTHR42794">
    <property type="entry name" value="HEMIN IMPORT ATP-BINDING PROTEIN HMUV"/>
    <property type="match status" value="1"/>
</dbReference>
<dbReference type="SUPFAM" id="SSF52540">
    <property type="entry name" value="P-loop containing nucleoside triphosphate hydrolases"/>
    <property type="match status" value="1"/>
</dbReference>
<feature type="domain" description="ABC transporter" evidence="5">
    <location>
        <begin position="4"/>
        <end position="237"/>
    </location>
</feature>
<evidence type="ECO:0000313" key="7">
    <source>
        <dbReference type="Proteomes" id="UP000554054"/>
    </source>
</evidence>
<dbReference type="PANTHER" id="PTHR42794:SF1">
    <property type="entry name" value="HEMIN IMPORT ATP-BINDING PROTEIN HMUV"/>
    <property type="match status" value="1"/>
</dbReference>
<dbReference type="NCBIfam" id="NF010068">
    <property type="entry name" value="PRK13548.1"/>
    <property type="match status" value="1"/>
</dbReference>
<dbReference type="InterPro" id="IPR003439">
    <property type="entry name" value="ABC_transporter-like_ATP-bd"/>
</dbReference>
<keyword evidence="3 6" id="KW-0067">ATP-binding</keyword>